<keyword evidence="2" id="KW-1185">Reference proteome</keyword>
<gene>
    <name evidence="1" type="ORF">Cch02nite_10760</name>
</gene>
<dbReference type="RefSeq" id="WP_191839579.1">
    <property type="nucleotide sequence ID" value="NZ_BAAALB010000007.1"/>
</dbReference>
<accession>A0A8J3JMM2</accession>
<comment type="caution">
    <text evidence="1">The sequence shown here is derived from an EMBL/GenBank/DDBJ whole genome shotgun (WGS) entry which is preliminary data.</text>
</comment>
<reference evidence="1 2" key="1">
    <citation type="submission" date="2021-01" db="EMBL/GenBank/DDBJ databases">
        <title>Whole genome shotgun sequence of Catellatospora chokoriensis NBRC 107358.</title>
        <authorList>
            <person name="Komaki H."/>
            <person name="Tamura T."/>
        </authorList>
    </citation>
    <scope>NUCLEOTIDE SEQUENCE [LARGE SCALE GENOMIC DNA]</scope>
    <source>
        <strain evidence="1 2">NBRC 107358</strain>
    </source>
</reference>
<dbReference type="EMBL" id="BONG01000005">
    <property type="protein sequence ID" value="GIF87632.1"/>
    <property type="molecule type" value="Genomic_DNA"/>
</dbReference>
<proteinExistence type="predicted"/>
<evidence type="ECO:0000313" key="2">
    <source>
        <dbReference type="Proteomes" id="UP000619293"/>
    </source>
</evidence>
<dbReference type="Proteomes" id="UP000619293">
    <property type="component" value="Unassembled WGS sequence"/>
</dbReference>
<name>A0A8J3JMM2_9ACTN</name>
<organism evidence="1 2">
    <name type="scientific">Catellatospora chokoriensis</name>
    <dbReference type="NCBI Taxonomy" id="310353"/>
    <lineage>
        <taxon>Bacteria</taxon>
        <taxon>Bacillati</taxon>
        <taxon>Actinomycetota</taxon>
        <taxon>Actinomycetes</taxon>
        <taxon>Micromonosporales</taxon>
        <taxon>Micromonosporaceae</taxon>
        <taxon>Catellatospora</taxon>
    </lineage>
</organism>
<sequence length="114" mass="12138">MRGGVHRAGHQTGVLLDRAEGAAVGIGSPQHRVTSVTTSHICACVSPSTLPGGDHQLIFIRITDSVITSPPCSQLGAVFESAFEAWLRARDLRAFCAELSSLPAEQRDLSAWVE</sequence>
<evidence type="ECO:0000313" key="1">
    <source>
        <dbReference type="EMBL" id="GIF87632.1"/>
    </source>
</evidence>
<protein>
    <submittedName>
        <fullName evidence="1">Uncharacterized protein</fullName>
    </submittedName>
</protein>
<dbReference type="AlphaFoldDB" id="A0A8J3JMM2"/>